<protein>
    <submittedName>
        <fullName evidence="2">Uncharacterized protein</fullName>
    </submittedName>
</protein>
<gene>
    <name evidence="2" type="ORF">HZA61_12710</name>
</gene>
<feature type="transmembrane region" description="Helical" evidence="1">
    <location>
        <begin position="198"/>
        <end position="216"/>
    </location>
</feature>
<dbReference type="EMBL" id="JACRIW010000090">
    <property type="protein sequence ID" value="MBI5170342.1"/>
    <property type="molecule type" value="Genomic_DNA"/>
</dbReference>
<dbReference type="Proteomes" id="UP000696931">
    <property type="component" value="Unassembled WGS sequence"/>
</dbReference>
<evidence type="ECO:0000313" key="2">
    <source>
        <dbReference type="EMBL" id="MBI5170342.1"/>
    </source>
</evidence>
<feature type="transmembrane region" description="Helical" evidence="1">
    <location>
        <begin position="356"/>
        <end position="373"/>
    </location>
</feature>
<name>A0A933SD42_UNCEI</name>
<organism evidence="2 3">
    <name type="scientific">Eiseniibacteriota bacterium</name>
    <dbReference type="NCBI Taxonomy" id="2212470"/>
    <lineage>
        <taxon>Bacteria</taxon>
        <taxon>Candidatus Eiseniibacteriota</taxon>
    </lineage>
</organism>
<sequence length="455" mass="48409">MHENSAQAPSAQGAARPLTTREVFATWAPLAGSWLLMGLELPVVSAVMARLPHATVSLAAYGGVVFPMSLLVEAPILMLLTASTALARDMASYRVVRRFMFVAGGSLTALHALIAFTPLFDVIAGTLIGVPDEVREPARMGLRIMLPWTMSIAYRRTQQGVLIRFERARAVTWGTMVRLGTLTTVLATGYLVGRWPGIVVGTAAVASGVMAEALFAKWTVAPVRRGPLAAAPAVQPPLTMRAFAHFYAPLAFTPLLNFLAMPLSAAAMSRMPHALESLAAWPVLSGGTFTLRSVGFAFNEVCVSLLDRARPVPALRRFALGLSALVTTLLLIGAATPAGLWWFGRGSALAPDLAHMAWRALWLLVPMGAVSVWQSYHQGALVHVRDTRAITESMAVLLVATAGVLVLGVALHPAPGLFLAAFGMTAGGAAQIAWLAFRSRRAFARIAGHVSGERR</sequence>
<feature type="transmembrane region" description="Helical" evidence="1">
    <location>
        <begin position="99"/>
        <end position="120"/>
    </location>
</feature>
<feature type="transmembrane region" description="Helical" evidence="1">
    <location>
        <begin position="24"/>
        <end position="44"/>
    </location>
</feature>
<evidence type="ECO:0000256" key="1">
    <source>
        <dbReference type="SAM" id="Phobius"/>
    </source>
</evidence>
<accession>A0A933SD42</accession>
<feature type="transmembrane region" description="Helical" evidence="1">
    <location>
        <begin position="318"/>
        <end position="344"/>
    </location>
</feature>
<feature type="transmembrane region" description="Helical" evidence="1">
    <location>
        <begin position="64"/>
        <end position="87"/>
    </location>
</feature>
<proteinExistence type="predicted"/>
<feature type="transmembrane region" description="Helical" evidence="1">
    <location>
        <begin position="394"/>
        <end position="411"/>
    </location>
</feature>
<dbReference type="AlphaFoldDB" id="A0A933SD42"/>
<feature type="transmembrane region" description="Helical" evidence="1">
    <location>
        <begin position="417"/>
        <end position="437"/>
    </location>
</feature>
<reference evidence="2" key="1">
    <citation type="submission" date="2020-07" db="EMBL/GenBank/DDBJ databases">
        <title>Huge and variable diversity of episymbiotic CPR bacteria and DPANN archaea in groundwater ecosystems.</title>
        <authorList>
            <person name="He C.Y."/>
            <person name="Keren R."/>
            <person name="Whittaker M."/>
            <person name="Farag I.F."/>
            <person name="Doudna J."/>
            <person name="Cate J.H.D."/>
            <person name="Banfield J.F."/>
        </authorList>
    </citation>
    <scope>NUCLEOTIDE SEQUENCE</scope>
    <source>
        <strain evidence="2">NC_groundwater_1813_Pr3_B-0.1um_71_17</strain>
    </source>
</reference>
<comment type="caution">
    <text evidence="2">The sequence shown here is derived from an EMBL/GenBank/DDBJ whole genome shotgun (WGS) entry which is preliminary data.</text>
</comment>
<keyword evidence="1" id="KW-1133">Transmembrane helix</keyword>
<feature type="transmembrane region" description="Helical" evidence="1">
    <location>
        <begin position="279"/>
        <end position="306"/>
    </location>
</feature>
<feature type="transmembrane region" description="Helical" evidence="1">
    <location>
        <begin position="246"/>
        <end position="267"/>
    </location>
</feature>
<keyword evidence="1" id="KW-0812">Transmembrane</keyword>
<keyword evidence="1" id="KW-0472">Membrane</keyword>
<evidence type="ECO:0000313" key="3">
    <source>
        <dbReference type="Proteomes" id="UP000696931"/>
    </source>
</evidence>